<feature type="domain" description="TFIIS N-terminal" evidence="10">
    <location>
        <begin position="197"/>
        <end position="270"/>
    </location>
</feature>
<dbReference type="Gene3D" id="1.20.930.10">
    <property type="entry name" value="Conserved domain common to transcription factors TFIIS, elongin A, CRSP70"/>
    <property type="match status" value="1"/>
</dbReference>
<keyword evidence="12" id="KW-1185">Reference proteome</keyword>
<evidence type="ECO:0000256" key="8">
    <source>
        <dbReference type="SAM" id="MobiDB-lite"/>
    </source>
</evidence>
<dbReference type="GO" id="GO:0005634">
    <property type="term" value="C:nucleus"/>
    <property type="evidence" value="ECO:0007669"/>
    <property type="project" value="UniProtKB-SubCell"/>
</dbReference>
<dbReference type="GO" id="GO:0008270">
    <property type="term" value="F:zinc ion binding"/>
    <property type="evidence" value="ECO:0007669"/>
    <property type="project" value="UniProtKB-KW"/>
</dbReference>
<dbReference type="InterPro" id="IPR003617">
    <property type="entry name" value="TFIIS/CRSP70_N_sub"/>
</dbReference>
<dbReference type="InterPro" id="IPR000571">
    <property type="entry name" value="Znf_CCCH"/>
</dbReference>
<dbReference type="Pfam" id="PF08711">
    <property type="entry name" value="Med26"/>
    <property type="match status" value="1"/>
</dbReference>
<dbReference type="PANTHER" id="PTHR46557">
    <property type="entry name" value="SERINE/THREONINE-PROTEIN PHOSPHATASE 1 REGULATORY SUBUNIT 10-RELATED"/>
    <property type="match status" value="1"/>
</dbReference>
<evidence type="ECO:0000259" key="10">
    <source>
        <dbReference type="PROSITE" id="PS51319"/>
    </source>
</evidence>
<feature type="compositionally biased region" description="Low complexity" evidence="8">
    <location>
        <begin position="758"/>
        <end position="822"/>
    </location>
</feature>
<evidence type="ECO:0000256" key="2">
    <source>
        <dbReference type="ARBA" id="ARBA00004286"/>
    </source>
</evidence>
<sequence length="939" mass="99979">MANRSPAFGGGPVPDVPGALTARASGEYTSAGMPEPRLSVTSSVSPPSSDAEGSGAQQTKRYSGISEQEQQARKRRRTTIAPPIRKAQRCGHCKTCLNPSMKQACLTERAKQLQQQSGPYKPAETKLPVAPDDPFTSTLSAMLADSGGIDQLQHITRLSALLEAEADLDRRLLLLRVLSLSSELCKRKALERGGLRQLEIWSLQAVEEKKVAFLVKALQTFLTLPISVDALRSCSIGKTLKSVRKNHEDQKVSKLCDLLLSKWMKLVSPGSTASSKPNSRPQPESESVPDAKRPKLAEGPSSTKGGQQPAVNGSADGTATKKPVSGQMAVPTAMDDDALFEGPAAAAAPAPKAPVSRLGVVQREARKAKVLDIDAGKKARADAEQQACREATKEPPAPQSAAADAENASAAETATGLGHPAAAPALPQNTTSIGNPNLTMARIGSQLLMDPSQMTAAERAAAAAARIPDPAPKPRRIKRKSLSWQSDAQMTAIRWFRKDEGVLAVHRDATFTEADAASAAVAPEQDSRMAVGDPSAPAFAAAARMEHQSEANALRQGRGKASAEEEEAEPAGAAAHHPHPVQPIAVQPRPVQPSPLQFVTWRAPLAVNMQAGLAAGEQAELPGQGEESVDAPFEQQREQATKPIFYSRPDQVPFSPGEPLLYGMIMGNPAFNIILDLPKPADAHPAQPQATMQMQQPGQAAFQPPQQLPQQFPLQQQQQQQPYTQQSQGQYLGPQQPIGPGQQAPVPHMGQQQPAGPTPQMGGYPPMQGGGYPLQQGGPPAPGFQQQPVPMGAMPLQQHQQQQLPFQGGPGQAQPPHGFQQPPVAPAMPQIAPQPFPAPHGGRGHPRSSGVEGRRGRGRGRGFGRGLAPDHSANQHGDDPSNAPNVPFVNMYRDAQGNRLAPEQIPCKFFNSEAGCRLKGGCRFKHVIDDRWHQRPGGR</sequence>
<name>A0AAW1RLS7_9CHLO</name>
<evidence type="ECO:0000256" key="1">
    <source>
        <dbReference type="ARBA" id="ARBA00004123"/>
    </source>
</evidence>
<dbReference type="GO" id="GO:0000785">
    <property type="term" value="C:chromatin"/>
    <property type="evidence" value="ECO:0007669"/>
    <property type="project" value="TreeGrafter"/>
</dbReference>
<feature type="region of interest" description="Disordered" evidence="8">
    <location>
        <begin position="464"/>
        <end position="483"/>
    </location>
</feature>
<dbReference type="InterPro" id="IPR035441">
    <property type="entry name" value="TFIIS/LEDGF_dom_sf"/>
</dbReference>
<evidence type="ECO:0000256" key="5">
    <source>
        <dbReference type="ARBA" id="ARBA00023242"/>
    </source>
</evidence>
<dbReference type="PROSITE" id="PS51319">
    <property type="entry name" value="TFIIS_N"/>
    <property type="match status" value="1"/>
</dbReference>
<feature type="compositionally biased region" description="Polar residues" evidence="8">
    <location>
        <begin position="300"/>
        <end position="317"/>
    </location>
</feature>
<evidence type="ECO:0000256" key="4">
    <source>
        <dbReference type="ARBA" id="ARBA00022454"/>
    </source>
</evidence>
<evidence type="ECO:0000256" key="7">
    <source>
        <dbReference type="PROSITE-ProRule" id="PRU00723"/>
    </source>
</evidence>
<comment type="caution">
    <text evidence="11">The sequence shown here is derived from an EMBL/GenBank/DDBJ whole genome shotgun (WGS) entry which is preliminary data.</text>
</comment>
<feature type="compositionally biased region" description="Polar residues" evidence="8">
    <location>
        <begin position="55"/>
        <end position="69"/>
    </location>
</feature>
<dbReference type="SUPFAM" id="SSF47676">
    <property type="entry name" value="Conserved domain common to transcription factors TFIIS, elongin A, CRSP70"/>
    <property type="match status" value="1"/>
</dbReference>
<feature type="zinc finger region" description="C3H1-type" evidence="7">
    <location>
        <begin position="901"/>
        <end position="929"/>
    </location>
</feature>
<protein>
    <recommendedName>
        <fullName evidence="3">Serine/threonine-protein phosphatase 1 regulatory subunit 10</fullName>
    </recommendedName>
</protein>
<feature type="region of interest" description="Disordered" evidence="8">
    <location>
        <begin position="382"/>
        <end position="437"/>
    </location>
</feature>
<feature type="compositionally biased region" description="Low complexity" evidence="8">
    <location>
        <begin position="399"/>
        <end position="426"/>
    </location>
</feature>
<evidence type="ECO:0000313" key="11">
    <source>
        <dbReference type="EMBL" id="KAK9834672.1"/>
    </source>
</evidence>
<keyword evidence="7" id="KW-0479">Metal-binding</keyword>
<evidence type="ECO:0000259" key="9">
    <source>
        <dbReference type="PROSITE" id="PS50103"/>
    </source>
</evidence>
<dbReference type="GO" id="GO:0072357">
    <property type="term" value="C:PTW/PP1 phosphatase complex"/>
    <property type="evidence" value="ECO:0007669"/>
    <property type="project" value="TreeGrafter"/>
</dbReference>
<dbReference type="EMBL" id="JALJOS010000009">
    <property type="protein sequence ID" value="KAK9834672.1"/>
    <property type="molecule type" value="Genomic_DNA"/>
</dbReference>
<feature type="region of interest" description="Disordered" evidence="8">
    <location>
        <begin position="1"/>
        <end position="82"/>
    </location>
</feature>
<evidence type="ECO:0000256" key="6">
    <source>
        <dbReference type="PROSITE-ProRule" id="PRU00649"/>
    </source>
</evidence>
<comment type="subcellular location">
    <subcellularLocation>
        <location evidence="2">Chromosome</location>
    </subcellularLocation>
    <subcellularLocation>
        <location evidence="1 6">Nucleus</location>
    </subcellularLocation>
</comment>
<organism evidence="11 12">
    <name type="scientific">Apatococcus lobatus</name>
    <dbReference type="NCBI Taxonomy" id="904363"/>
    <lineage>
        <taxon>Eukaryota</taxon>
        <taxon>Viridiplantae</taxon>
        <taxon>Chlorophyta</taxon>
        <taxon>core chlorophytes</taxon>
        <taxon>Trebouxiophyceae</taxon>
        <taxon>Chlorellales</taxon>
        <taxon>Chlorellaceae</taxon>
        <taxon>Apatococcus</taxon>
    </lineage>
</organism>
<evidence type="ECO:0000256" key="3">
    <source>
        <dbReference type="ARBA" id="ARBA00022330"/>
    </source>
</evidence>
<keyword evidence="7" id="KW-0862">Zinc</keyword>
<gene>
    <name evidence="11" type="ORF">WJX74_007213</name>
</gene>
<dbReference type="CDD" id="cd00183">
    <property type="entry name" value="TFIIS_I"/>
    <property type="match status" value="1"/>
</dbReference>
<feature type="region of interest" description="Disordered" evidence="8">
    <location>
        <begin position="679"/>
        <end position="889"/>
    </location>
</feature>
<feature type="compositionally biased region" description="Polar residues" evidence="8">
    <location>
        <begin position="427"/>
        <end position="437"/>
    </location>
</feature>
<accession>A0AAW1RLS7</accession>
<feature type="compositionally biased region" description="Low complexity" evidence="8">
    <location>
        <begin position="39"/>
        <end position="49"/>
    </location>
</feature>
<proteinExistence type="predicted"/>
<keyword evidence="4" id="KW-0158">Chromosome</keyword>
<dbReference type="SMART" id="SM00509">
    <property type="entry name" value="TFS2N"/>
    <property type="match status" value="1"/>
</dbReference>
<dbReference type="InterPro" id="IPR017923">
    <property type="entry name" value="TFIIS_N"/>
</dbReference>
<keyword evidence="5 6" id="KW-0539">Nucleus</keyword>
<feature type="domain" description="C3H1-type" evidence="9">
    <location>
        <begin position="901"/>
        <end position="929"/>
    </location>
</feature>
<dbReference type="Proteomes" id="UP001438707">
    <property type="component" value="Unassembled WGS sequence"/>
</dbReference>
<feature type="region of interest" description="Disordered" evidence="8">
    <location>
        <begin position="546"/>
        <end position="578"/>
    </location>
</feature>
<dbReference type="GO" id="GO:0008157">
    <property type="term" value="F:protein phosphatase 1 binding"/>
    <property type="evidence" value="ECO:0007669"/>
    <property type="project" value="TreeGrafter"/>
</dbReference>
<keyword evidence="7" id="KW-0863">Zinc-finger</keyword>
<feature type="region of interest" description="Disordered" evidence="8">
    <location>
        <begin position="269"/>
        <end position="326"/>
    </location>
</feature>
<evidence type="ECO:0000313" key="12">
    <source>
        <dbReference type="Proteomes" id="UP001438707"/>
    </source>
</evidence>
<reference evidence="11 12" key="1">
    <citation type="journal article" date="2024" name="Nat. Commun.">
        <title>Phylogenomics reveals the evolutionary origins of lichenization in chlorophyte algae.</title>
        <authorList>
            <person name="Puginier C."/>
            <person name="Libourel C."/>
            <person name="Otte J."/>
            <person name="Skaloud P."/>
            <person name="Haon M."/>
            <person name="Grisel S."/>
            <person name="Petersen M."/>
            <person name="Berrin J.G."/>
            <person name="Delaux P.M."/>
            <person name="Dal Grande F."/>
            <person name="Keller J."/>
        </authorList>
    </citation>
    <scope>NUCLEOTIDE SEQUENCE [LARGE SCALE GENOMIC DNA]</scope>
    <source>
        <strain evidence="11 12">SAG 2145</strain>
    </source>
</reference>
<feature type="compositionally biased region" description="Polar residues" evidence="8">
    <location>
        <begin position="269"/>
        <end position="285"/>
    </location>
</feature>
<dbReference type="PROSITE" id="PS50103">
    <property type="entry name" value="ZF_C3H1"/>
    <property type="match status" value="1"/>
</dbReference>
<feature type="compositionally biased region" description="Low complexity" evidence="8">
    <location>
        <begin position="683"/>
        <end position="747"/>
    </location>
</feature>
<dbReference type="AlphaFoldDB" id="A0AAW1RLS7"/>
<dbReference type="PANTHER" id="PTHR46557:SF1">
    <property type="entry name" value="SERINE_THREONINE-PROTEIN PHOSPHATASE 1 REGULATORY SUBUNIT 10"/>
    <property type="match status" value="1"/>
</dbReference>